<evidence type="ECO:0000313" key="2">
    <source>
        <dbReference type="Proteomes" id="UP001165960"/>
    </source>
</evidence>
<accession>A0ACC2THR5</accession>
<gene>
    <name evidence="1" type="ORF">DSO57_1009231</name>
</gene>
<name>A0ACC2THR5_9FUNG</name>
<reference evidence="1" key="1">
    <citation type="submission" date="2022-04" db="EMBL/GenBank/DDBJ databases">
        <title>Genome of the entomopathogenic fungus Entomophthora muscae.</title>
        <authorList>
            <person name="Elya C."/>
            <person name="Lovett B.R."/>
            <person name="Lee E."/>
            <person name="Macias A.M."/>
            <person name="Hajek A.E."/>
            <person name="De Bivort B.L."/>
            <person name="Kasson M.T."/>
            <person name="De Fine Licht H.H."/>
            <person name="Stajich J.E."/>
        </authorList>
    </citation>
    <scope>NUCLEOTIDE SEQUENCE</scope>
    <source>
        <strain evidence="1">Berkeley</strain>
    </source>
</reference>
<organism evidence="1 2">
    <name type="scientific">Entomophthora muscae</name>
    <dbReference type="NCBI Taxonomy" id="34485"/>
    <lineage>
        <taxon>Eukaryota</taxon>
        <taxon>Fungi</taxon>
        <taxon>Fungi incertae sedis</taxon>
        <taxon>Zoopagomycota</taxon>
        <taxon>Entomophthoromycotina</taxon>
        <taxon>Entomophthoromycetes</taxon>
        <taxon>Entomophthorales</taxon>
        <taxon>Entomophthoraceae</taxon>
        <taxon>Entomophthora</taxon>
    </lineage>
</organism>
<evidence type="ECO:0000313" key="1">
    <source>
        <dbReference type="EMBL" id="KAJ9074152.1"/>
    </source>
</evidence>
<protein>
    <submittedName>
        <fullName evidence="1">Uncharacterized protein</fullName>
    </submittedName>
</protein>
<sequence length="168" mass="18632">MGGGGQLTVQGNLGPDSCLQKCSDLHELVNSVGIKEAKDVFNCFTALALVIKEETNAFCDALLRHLYIIANHTAFAPCIEYFETQWVGVFQGVRHIRKGSDSITWNCFKQGISSRLFKTGMKTKGDPPKQTKAVKKYTEISKAVLAYYPKDRKLEHLQAISVAFSTNV</sequence>
<dbReference type="EMBL" id="QTSX02002869">
    <property type="protein sequence ID" value="KAJ9074152.1"/>
    <property type="molecule type" value="Genomic_DNA"/>
</dbReference>
<dbReference type="Proteomes" id="UP001165960">
    <property type="component" value="Unassembled WGS sequence"/>
</dbReference>
<proteinExistence type="predicted"/>
<comment type="caution">
    <text evidence="1">The sequence shown here is derived from an EMBL/GenBank/DDBJ whole genome shotgun (WGS) entry which is preliminary data.</text>
</comment>
<keyword evidence="2" id="KW-1185">Reference proteome</keyword>